<comment type="caution">
    <text evidence="3">The sequence shown here is derived from an EMBL/GenBank/DDBJ whole genome shotgun (WGS) entry which is preliminary data.</text>
</comment>
<dbReference type="CDD" id="cd04182">
    <property type="entry name" value="GT_2_like_f"/>
    <property type="match status" value="1"/>
</dbReference>
<evidence type="ECO:0000313" key="3">
    <source>
        <dbReference type="EMBL" id="NEI73064.1"/>
    </source>
</evidence>
<dbReference type="SUPFAM" id="SSF53448">
    <property type="entry name" value="Nucleotide-diphospho-sugar transferases"/>
    <property type="match status" value="1"/>
</dbReference>
<dbReference type="InterPro" id="IPR029044">
    <property type="entry name" value="Nucleotide-diphossugar_trans"/>
</dbReference>
<dbReference type="CDD" id="cd03522">
    <property type="entry name" value="MoeA_like"/>
    <property type="match status" value="1"/>
</dbReference>
<keyword evidence="3" id="KW-0808">Transferase</keyword>
<reference evidence="3 4" key="1">
    <citation type="submission" date="2019-12" db="EMBL/GenBank/DDBJ databases">
        <title>Rhizobium genotypes associated with high levels of biological nitrogen fixation by grain legumes in a temperate-maritime cropping system.</title>
        <authorList>
            <person name="Maluk M."/>
            <person name="Francesc Ferrando Molina F."/>
            <person name="Lopez Del Egido L."/>
            <person name="Lafos M."/>
            <person name="Langarica-Fuentes A."/>
            <person name="Gebre Yohannes G."/>
            <person name="Young M.W."/>
            <person name="Martin P."/>
            <person name="Gantlett R."/>
            <person name="Kenicer G."/>
            <person name="Hawes C."/>
            <person name="Begg G.S."/>
            <person name="Quilliam R.S."/>
            <person name="Squire G.R."/>
            <person name="Poole P.S."/>
            <person name="Young P.W."/>
            <person name="Iannetta P.M."/>
            <person name="James E.K."/>
        </authorList>
    </citation>
    <scope>NUCLEOTIDE SEQUENCE [LARGE SCALE GENOMIC DNA]</scope>
    <source>
        <strain evidence="3 4">JHI1118</strain>
    </source>
</reference>
<dbReference type="RefSeq" id="WP_163991053.1">
    <property type="nucleotide sequence ID" value="NZ_WUEY01000015.1"/>
</dbReference>
<protein>
    <submittedName>
        <fullName evidence="3">NTP transferase domain-containing protein</fullName>
    </submittedName>
</protein>
<dbReference type="PANTHER" id="PTHR43777:SF1">
    <property type="entry name" value="MOLYBDENUM COFACTOR CYTIDYLYLTRANSFERASE"/>
    <property type="match status" value="1"/>
</dbReference>
<dbReference type="Gene3D" id="3.90.550.10">
    <property type="entry name" value="Spore Coat Polysaccharide Biosynthesis Protein SpsA, Chain A"/>
    <property type="match status" value="1"/>
</dbReference>
<dbReference type="Pfam" id="PF12804">
    <property type="entry name" value="NTP_transf_3"/>
    <property type="match status" value="1"/>
</dbReference>
<proteinExistence type="predicted"/>
<dbReference type="SUPFAM" id="SSF53218">
    <property type="entry name" value="Molybdenum cofactor biosynthesis proteins"/>
    <property type="match status" value="1"/>
</dbReference>
<dbReference type="GO" id="GO:0016779">
    <property type="term" value="F:nucleotidyltransferase activity"/>
    <property type="evidence" value="ECO:0007669"/>
    <property type="project" value="UniProtKB-ARBA"/>
</dbReference>
<feature type="domain" description="MobA-like NTP transferase" evidence="2">
    <location>
        <begin position="348"/>
        <end position="511"/>
    </location>
</feature>
<dbReference type="EMBL" id="WUEY01000015">
    <property type="protein sequence ID" value="NEI73064.1"/>
    <property type="molecule type" value="Genomic_DNA"/>
</dbReference>
<dbReference type="PIRSF" id="PIRSF036626">
    <property type="entry name" value="MPTBd_MobAlike"/>
    <property type="match status" value="1"/>
</dbReference>
<name>A0A6L9UBS4_9HYPH</name>
<evidence type="ECO:0000259" key="2">
    <source>
        <dbReference type="Pfam" id="PF12804"/>
    </source>
</evidence>
<sequence length="544" mass="56702">MIFGEFSTVEAEGAILAHSVRLADGGFSKGHRLVHDDIDRLTAAGVEHVIAARIEPGDLMEDEAAERLARAMAPDHITFSEAATGRVNIHSAVDGLFVANRAAVDRINNVDPAITLACLADHVPVRSGDMIATFKIIPLAVSGSKVAAGVEILRQTPVFEVKPFQPHAISLIATELPSLKPAVMDKTARILSQRLQPSGSVLQREERVAHRASAVADAICRAMAAPDRLPKLVIVFGASAVIDAGDVIPEAIRLGGGDVIHVGMPVDPGNLLVLGRVNDVYVVGAPGCARSPKENGFDWVLDRILAGERPAPQDISGMGVGGLLMEIQSRPRPRDIATKPASQISVAVVLLAAGKASRMGEGGSHKLLAEFDGVPLVRRSALIAIESGASDIVAVTGHRRDDIEDALRGLALERVFNPDYASGMASSLVAGVGTQAAQKADGVLVMLADMPGVTGDDLKALTASFREANGQAIVRAVSGGKRGNPVILPRSVLNAVMRLEGDVGARHIIETSGLPVIDVELGEAAHLDVDTPEAVVAAGGVLKG</sequence>
<dbReference type="AlphaFoldDB" id="A0A6L9UBS4"/>
<dbReference type="InterPro" id="IPR025877">
    <property type="entry name" value="MobA-like_NTP_Trfase"/>
</dbReference>
<gene>
    <name evidence="3" type="ORF">GR212_26210</name>
</gene>
<dbReference type="Proteomes" id="UP000483035">
    <property type="component" value="Unassembled WGS sequence"/>
</dbReference>
<dbReference type="InterPro" id="IPR036425">
    <property type="entry name" value="MoaB/Mog-like_dom_sf"/>
</dbReference>
<organism evidence="3 4">
    <name type="scientific">Rhizobium lusitanum</name>
    <dbReference type="NCBI Taxonomy" id="293958"/>
    <lineage>
        <taxon>Bacteria</taxon>
        <taxon>Pseudomonadati</taxon>
        <taxon>Pseudomonadota</taxon>
        <taxon>Alphaproteobacteria</taxon>
        <taxon>Hyphomicrobiales</taxon>
        <taxon>Rhizobiaceae</taxon>
        <taxon>Rhizobium/Agrobacterium group</taxon>
        <taxon>Rhizobium</taxon>
    </lineage>
</organism>
<dbReference type="PANTHER" id="PTHR43777">
    <property type="entry name" value="MOLYBDENUM COFACTOR CYTIDYLYLTRANSFERASE"/>
    <property type="match status" value="1"/>
</dbReference>
<accession>A0A6L9UBS4</accession>
<dbReference type="InterPro" id="IPR012184">
    <property type="entry name" value="Bifunc_Mopterin-bd"/>
</dbReference>
<dbReference type="Gene3D" id="3.40.980.10">
    <property type="entry name" value="MoaB/Mog-like domain"/>
    <property type="match status" value="1"/>
</dbReference>
<keyword evidence="1" id="KW-0460">Magnesium</keyword>
<evidence type="ECO:0000256" key="1">
    <source>
        <dbReference type="ARBA" id="ARBA00022842"/>
    </source>
</evidence>
<evidence type="ECO:0000313" key="4">
    <source>
        <dbReference type="Proteomes" id="UP000483035"/>
    </source>
</evidence>